<evidence type="ECO:0000256" key="6">
    <source>
        <dbReference type="SAM" id="MobiDB-lite"/>
    </source>
</evidence>
<dbReference type="GO" id="GO:0008173">
    <property type="term" value="F:RNA methyltransferase activity"/>
    <property type="evidence" value="ECO:0007669"/>
    <property type="project" value="InterPro"/>
</dbReference>
<dbReference type="InterPro" id="IPR023267">
    <property type="entry name" value="RCMT"/>
</dbReference>
<evidence type="ECO:0000256" key="2">
    <source>
        <dbReference type="ARBA" id="ARBA00022679"/>
    </source>
</evidence>
<dbReference type="CDD" id="cd02440">
    <property type="entry name" value="AdoMet_MTases"/>
    <property type="match status" value="1"/>
</dbReference>
<feature type="binding site" evidence="5">
    <location>
        <position position="168"/>
    </location>
    <ligand>
        <name>S-adenosyl-L-methionine</name>
        <dbReference type="ChEBI" id="CHEBI:59789"/>
    </ligand>
</feature>
<dbReference type="SUPFAM" id="SSF53335">
    <property type="entry name" value="S-adenosyl-L-methionine-dependent methyltransferases"/>
    <property type="match status" value="1"/>
</dbReference>
<dbReference type="PANTHER" id="PTHR22807:SF53">
    <property type="entry name" value="RIBOSOMAL RNA SMALL SUBUNIT METHYLTRANSFERASE B-RELATED"/>
    <property type="match status" value="1"/>
</dbReference>
<feature type="domain" description="SAM-dependent MTase RsmB/NOP-type" evidence="7">
    <location>
        <begin position="1"/>
        <end position="299"/>
    </location>
</feature>
<evidence type="ECO:0000256" key="5">
    <source>
        <dbReference type="PROSITE-ProRule" id="PRU01023"/>
    </source>
</evidence>
<dbReference type="EMBL" id="PJKA01000010">
    <property type="protein sequence ID" value="PNC18255.1"/>
    <property type="molecule type" value="Genomic_DNA"/>
</dbReference>
<gene>
    <name evidence="8" type="ORF">CXU22_06400</name>
</gene>
<evidence type="ECO:0000256" key="1">
    <source>
        <dbReference type="ARBA" id="ARBA00022603"/>
    </source>
</evidence>
<accession>A0A2N8HE77</accession>
<feature type="binding site" evidence="5">
    <location>
        <position position="184"/>
    </location>
    <ligand>
        <name>S-adenosyl-L-methionine</name>
        <dbReference type="ChEBI" id="CHEBI:59789"/>
    </ligand>
</feature>
<dbReference type="Proteomes" id="UP000236000">
    <property type="component" value="Unassembled WGS sequence"/>
</dbReference>
<evidence type="ECO:0000313" key="8">
    <source>
        <dbReference type="EMBL" id="PNC18255.1"/>
    </source>
</evidence>
<keyword evidence="2 5" id="KW-0808">Transferase</keyword>
<dbReference type="GO" id="GO:0001510">
    <property type="term" value="P:RNA methylation"/>
    <property type="evidence" value="ECO:0007669"/>
    <property type="project" value="InterPro"/>
</dbReference>
<name>A0A2N8HE77_9BACT</name>
<evidence type="ECO:0000259" key="7">
    <source>
        <dbReference type="PROSITE" id="PS51686"/>
    </source>
</evidence>
<dbReference type="InterPro" id="IPR029063">
    <property type="entry name" value="SAM-dependent_MTases_sf"/>
</dbReference>
<feature type="active site" description="Nucleophile" evidence="5">
    <location>
        <position position="237"/>
    </location>
</feature>
<organism evidence="8 9">
    <name type="scientific">Akkermansia muciniphila</name>
    <dbReference type="NCBI Taxonomy" id="239935"/>
    <lineage>
        <taxon>Bacteria</taxon>
        <taxon>Pseudomonadati</taxon>
        <taxon>Verrucomicrobiota</taxon>
        <taxon>Verrucomicrobiia</taxon>
        <taxon>Verrucomicrobiales</taxon>
        <taxon>Akkermansiaceae</taxon>
        <taxon>Akkermansia</taxon>
    </lineage>
</organism>
<dbReference type="PANTHER" id="PTHR22807">
    <property type="entry name" value="NOP2 YEAST -RELATED NOL1/NOP2/FMU SUN DOMAIN-CONTAINING"/>
    <property type="match status" value="1"/>
</dbReference>
<dbReference type="RefSeq" id="WP_102713702.1">
    <property type="nucleotide sequence ID" value="NZ_PJKA01000010.1"/>
</dbReference>
<dbReference type="InterPro" id="IPR049560">
    <property type="entry name" value="MeTrfase_RsmB-F_NOP2_cat"/>
</dbReference>
<feature type="binding site" evidence="5">
    <location>
        <begin position="116"/>
        <end position="122"/>
    </location>
    <ligand>
        <name>S-adenosyl-L-methionine</name>
        <dbReference type="ChEBI" id="CHEBI:59789"/>
    </ligand>
</feature>
<keyword evidence="3 5" id="KW-0949">S-adenosyl-L-methionine</keyword>
<dbReference type="OrthoDB" id="9810297at2"/>
<evidence type="ECO:0000313" key="9">
    <source>
        <dbReference type="Proteomes" id="UP000236000"/>
    </source>
</evidence>
<dbReference type="PROSITE" id="PS51686">
    <property type="entry name" value="SAM_MT_RSMB_NOP"/>
    <property type="match status" value="1"/>
</dbReference>
<dbReference type="PRINTS" id="PR02008">
    <property type="entry name" value="RCMTFAMILY"/>
</dbReference>
<dbReference type="GO" id="GO:0003723">
    <property type="term" value="F:RNA binding"/>
    <property type="evidence" value="ECO:0007669"/>
    <property type="project" value="UniProtKB-UniRule"/>
</dbReference>
<reference evidence="8 9" key="1">
    <citation type="journal article" date="2017" name="BMC Genomics">
        <title>Genome sequencing of 39 Akkermansia muciniphila isolates reveals its population structure, genomic and functional diverisity, and global distribution in mammalian gut microbiotas.</title>
        <authorList>
            <person name="Guo X."/>
            <person name="Li S."/>
            <person name="Zhang J."/>
            <person name="Wu F."/>
            <person name="Li X."/>
            <person name="Wu D."/>
            <person name="Zhang M."/>
            <person name="Ou Z."/>
            <person name="Jie Z."/>
            <person name="Yan Q."/>
            <person name="Li P."/>
            <person name="Yi J."/>
            <person name="Peng Y."/>
        </authorList>
    </citation>
    <scope>NUCLEOTIDE SEQUENCE [LARGE SCALE GENOMIC DNA]</scope>
    <source>
        <strain evidence="8 9">GP24</strain>
    </source>
</reference>
<feature type="region of interest" description="Disordered" evidence="6">
    <location>
        <begin position="43"/>
        <end position="79"/>
    </location>
</feature>
<evidence type="ECO:0000256" key="4">
    <source>
        <dbReference type="ARBA" id="ARBA00022884"/>
    </source>
</evidence>
<dbReference type="Pfam" id="PF01189">
    <property type="entry name" value="Methyltr_RsmB-F"/>
    <property type="match status" value="1"/>
</dbReference>
<dbReference type="AlphaFoldDB" id="A0A2N8HE77"/>
<comment type="caution">
    <text evidence="8">The sequence shown here is derived from an EMBL/GenBank/DDBJ whole genome shotgun (WGS) entry which is preliminary data.</text>
</comment>
<protein>
    <submittedName>
        <fullName evidence="8">Fmu (Sun) domain-containing protein</fullName>
    </submittedName>
</protein>
<feature type="binding site" evidence="5">
    <location>
        <position position="139"/>
    </location>
    <ligand>
        <name>S-adenosyl-L-methionine</name>
        <dbReference type="ChEBI" id="CHEBI:59789"/>
    </ligand>
</feature>
<dbReference type="Gene3D" id="3.40.50.150">
    <property type="entry name" value="Vaccinia Virus protein VP39"/>
    <property type="match status" value="1"/>
</dbReference>
<keyword evidence="1 5" id="KW-0489">Methyltransferase</keyword>
<proteinExistence type="inferred from homology"/>
<evidence type="ECO:0000256" key="3">
    <source>
        <dbReference type="ARBA" id="ARBA00022691"/>
    </source>
</evidence>
<sequence length="325" mass="35657">MSSTQILRLTSKLGLAPEQEQDFLDAMQAGDRSRSALVITPQAPEGYVPPFPADETPRDWGHPSIPALPAGETEARPGSLPDYERGYYYPLDLSSVWETAPLAHLPFRPERCLDLCAAPGGKSILAQTRVAPREHVSNEVHPKRLGILRHNLLRCGFTGLYTQRLRPDQWAELAPGCFDLILADAPCSGQSLLAKGIPNPGCFNSSVTGGNAKRQRGILLAAVRCLAPGGYLLYTTCTYAPEENERNILYLLKRCPDLRTVSVPELEPFRSALTQEACYRLMPFHGAGAGGFTCLLRREGEHSPLPPLPDELLAWPIHAMNRSTP</sequence>
<comment type="similarity">
    <text evidence="5">Belongs to the class I-like SAM-binding methyltransferase superfamily. RsmB/NOP family.</text>
</comment>
<keyword evidence="4 5" id="KW-0694">RNA-binding</keyword>
<dbReference type="InterPro" id="IPR001678">
    <property type="entry name" value="MeTrfase_RsmB-F_NOP2_dom"/>
</dbReference>